<dbReference type="Pfam" id="PF14765">
    <property type="entry name" value="PS-DH"/>
    <property type="match status" value="1"/>
</dbReference>
<keyword evidence="5" id="KW-0808">Transferase</keyword>
<dbReference type="InterPro" id="IPR020806">
    <property type="entry name" value="PKS_PP-bd"/>
</dbReference>
<keyword evidence="6" id="KW-0677">Repeat</keyword>
<sequence length="4046" mass="443334">MPYVNEPIAVVGSGCRFPGEASNPSKLWDLLRDPRDVQRTIDRFRADNFYNQDGHYHGSSNVRSAYLLGEDTRAFDAQFFNIPLSEAEAIDPQQRLLMETVYESLEAAGISTKTLSGSNTAVYVGVMCDDFSQIVYGDSENIPTYAATGSARSILSNRISYFFNWHGPSMTIDTACSSSLIAVHQAVQALRSGECPAAIAAGTNLIFGPTMFVAESNLNMLSPTGRSKMWDASANGYARGEGVGSVVLKTLSAALRDGDHIEYIIRETGVNQDGKTPGITMPSSTMQASLIRDTYARAGLDLTKRRDRCQYFEAHGTGTPAGDPQEAGAIHRAFFSRERATEEGFDDEDILYVGSIKTIVGHTEGTAGIAGLMKAGLAIQEGMIPPNMHFSKLNPDIEPYYDSLKVPVQLRDWPELPTGVPRRASVNSFGFGGANAHAIIESYDSDTAVDPACTPFSSRPLVPHTFVFSASSEKSLVAQLKSYITFLDEHPDFPIGTLSWSLFRRSALNFRVAFAADSLTSLASQIEKALQDSQTNNNPLGVRVNPKTPREILGVFTGQGAQWATMGRELVLSSPFAESVIDNLERSLADLPDGPDWSLKSEILASKETSRIAEGVISQPLCTAVQVMAVEVLWRAGIHFSAVVGHSSGEIACAYVSGFLSASDAIRVAYYRGKYTILARGGAMIAAGTDMQDAIELCNLPKLKGRAQLAASNSSASVTMSGDVDAIGLVEAVMQDESKFARKLRVDTAYHSFHMRVCSEPYVESLVKCGIQVTEPAADSCPWYSSVRDDNAKVTMNMATALQGTYWRDNMLQPVLFSQALQAALAANGAPGLAVEVGPHPALTGPASLTIEEATGSAVPYFGTLARGQNDALAMATTLGSIWTILGASAVDMQGFQRAFNPDVAFEVSKILPTYTWDHDRIIWNETRTSKAHRLRSQATHPLLGARTGDEVDGELRWRNYLKPKEMPWLHGHQIQGQMVFPAAGFAVMAMEASKSLAAIEGISLLQLKDFSIHKALSFIDDNANIETMFVVSNVVRDNSSVTANFACYACMNKDSGELSSMASGQVILTIGDPSGDAMPERPKWVNNFIHTDVQYFYESLAELGYGYTSMFQGVTDLQRTNGGSWGTIVIPQNEETPVSQLQDWIIHPATLDVAFQAVFAAVGAPGDGRLWTLHVPTLISSITVNPNACQMSSGIETPVPFDACLADAVDDGIAGDVDLYDEDGKYAIVQVQGLHVTPLAKPTAADDRDTFASITWDMATPNLAIHWTEWATTDDEEKIANFTERLSLYVLKELCETVSIDEVERNGTQHQRAVLEWAQHVVETTRAGTHATCRKAWLADTWELLEKPAQRLAKEDPQISRCLWVRQYLAPFLRGDLSTEEILDAGQAVHGGLYTTFTGYQEYHEYLCALIKQINFRYHHLRVLEIGAGEGDATKPVLDVLNGNITSYTATNVVMERLDSMRAVLSDTKGDKIYKVLDIEQDPTEQGFTSGYYDLIVASNVLHRTAELEEALRNVRSLLRPGGYLALLEPTSRESLALSLGGCMYPSWFGGIEDSRKYSPLASQKTWDTVLRDAGFSGVDTATPEERTFTVPFSVMGSVATDRQLEIVRNPLDYAGAVVSEENTLLIIGGKSVKVNHLVRGLRKILSPFFNKIIEAETLMDVDDETIAAQPTAISLTELDEPVFKPFTEKKFKALVNLCDNLHTLLWITVGGRGENPYMGMMVGVGRCLVGEMPNLRLQHLNFDGKDMPYPDVLAHHLLQLHLSYNISGETTKPNDPLFTIERELTVQNGKLLIPRYLPVNTINNRLNSDRRLITQQIDQSTVAVELDATGSFYKLREHDQPATTKYESVKVTVRKALLSAIRVGSYGCLHVVLGETEAGKKVIALSEKNQSIICVPNSSAVNVEVADDHETRFLLSVAAELLAATILNDISGPALVHEPDTVLTSSLLELAAQKGIALTVTSISSAHNGVTLVHSSSPDRLLARIIPKNVLVYTELSESSTSSVVGSRFEKLLPVGCEVKRASSLFSSKGFSTGSVTIGALDEAVQRSLLSLSQTNYQTHVIPASAIASRKIEPRGLQIIDWSVDAALPVTVRPADEKITFPGDRTYFLVGLTGELGLQLTKWMVSRGARYLALASRNPTVNSEWLELVQSEGAVVKTYTMDVTSRASVRAVHNRVCSEMPPIAGVANGAMILIDGLMANKTHADFEKTLRPKVDGTVFLDEVFNKNDLDFFIVFSSLAGLAGNIGQTAYSSANAFMCSLVAGRRMRGLAGSAINMPGIVGLGYLNRDSRKLDRLENAGYVNISEWDFYQFFSEAIVAGRPGSGIDPEITAGLQRIDIDRNPDPPIWAKTPRFQWLRMISASGEIGDEEQQDGSSIRSRLAEMTNKDEVHKLLLDGLLSTLYTRLNMSADQRGITPDTAIVELGVDSLLAVDMRSWFTKELDLDMPVLKILGGATVNDLIDDAMKRLSLDLVPNLTAEGKKLEEAPVADQEQSDWPKTNPLSGEVEAADATSDNLAEVAEEVEEEPLVIVPLDLPMFDEPADDVHASSPTQSKEDTALSSSETTASSVSGEESAVGKRTTFSLSSSWCEMESSSETSAPSDSGLESSPELEPQVDLNRKLHHGATTSMPVAQLFSALPEHPDSLPEFTKKVKMSYGTSRFWFLMQYLQDPTTFNLLCSIKCTGPIRYEEAERCVVELGNRHEAFRTAFFADPERMNEPTMGVLRETPLRLERRYGASKADVDVEIEELLNYEFKLEQGETTRIKMISLDDNTHHVLFGFHHIAMDGFSFNLLLAEINMLYDREPMRPVQMQFSDFAETQRLQFENGSMASELQFWKEMYSIKLPSGELKPDFPKPLPLFSLARSSRQSLDNYEFEESRLVLDARIVRQIKSQCRRHKITTFHFFLGVLRTFLFRHLEVDDLVIGIADANRVDNALNTTMGFMLNLLALRFRNEHQYRTSPFKDVALDARNMAYNALANSKVPFDVLLETLDIPRSTTHSPLFQAWMDYRPFKPDYMPKMFGSEASGTPTVGRNGYDLTLDVNEVNGSEIRVSFRTQKYLYSAESTQMLFDSYMRLVTAFASNFNTSVDSVPLWNPRTINSAIALGRGPKQQSEWPETLSQVIANVAAQNPDKVAVKDGNNVILTYADLEQRVQCISQALTESGVKPKSRVAVFQQPSVDWVCSLLAIWHAGATYVPLDIRSTLPRLVIITKAAKPAAILCHAETEGDVSELQSTAAVVNVSGLKDNVPRNITRTQAKANIPAVVLFTSGSTGTPKGVVQRHLAFRNTIEGLTRQYGIGVEKILQQSAYTFDFSLEQILCGLTNGGSIYVVSKESRGDPEAIAKIIKSESITYTRATPSEYASWITYGAQHLVKASAWKFAWGGGEVMPQSLRLSIASLGLKGLRLYNSYGPAESITCTKTEVPYTDDDLQDIESDIPIGCPLPNYSVYVVDHNLALVPAGVTGEIVISGPSVAQGYLNDEKLSESKFISNTYSPTDGPIAYRTGDVGYLRGDGMLMFKGRIAGDTQIKIRGMRIDLAEIENCLITASEGNLHKAVVSVRGGGAMLIAHVQFAPSLNADESEQNAILRSLRFNLPLPVYMTPAMLIPVEQMPVNAHGKTDRAAVQAMGLPQAHREHTSKELSETERQLAEIWKEVVPGDVAGAIKIDGHTSFFELGGNSLLLVKLQVLISMRFNAKLSLVDLFSVSSLGAMAAKIEAAPPAETVDWEAETQLDDGLLQHLSSEESQVRGSSRRVLVTGSTGFLGRRLIRSLAESDEVSEVHCIAVRSSTRQRPSQLSEKVKVYMGDLAAPRLGLSDETFKSLSSNIDLIIHAGTSRSIFDGYQILRGANVDSTKELVKLAAPRQIPFHFISSGTVLSLGRSTPPFGGSEGYTASKWVSEQYLAKAATQLGIPVAVHRITSPLEEPTFQVTDSLVEHFRDLSSVLNAAPARGNISTSLDLIKADDLTQRIAASVSGPPSHSRSDGQVRHIEHPCDIRIDLDTTVSRILEGVKAELPSLPMVKWMAQARDAGFEWQIASMDHVPFRE</sequence>
<dbReference type="EMBL" id="ML735238">
    <property type="protein sequence ID" value="KAE8392342.1"/>
    <property type="molecule type" value="Genomic_DNA"/>
</dbReference>
<dbReference type="SUPFAM" id="SSF55048">
    <property type="entry name" value="Probable ACP-binding domain of malonyl-CoA ACP transacylase"/>
    <property type="match status" value="1"/>
</dbReference>
<evidence type="ECO:0000313" key="14">
    <source>
        <dbReference type="EMBL" id="KAE8392342.1"/>
    </source>
</evidence>
<dbReference type="GO" id="GO:0009403">
    <property type="term" value="P:toxin biosynthetic process"/>
    <property type="evidence" value="ECO:0007669"/>
    <property type="project" value="UniProtKB-ARBA"/>
</dbReference>
<dbReference type="Proteomes" id="UP000326877">
    <property type="component" value="Unassembled WGS sequence"/>
</dbReference>
<evidence type="ECO:0000256" key="5">
    <source>
        <dbReference type="ARBA" id="ARBA00022679"/>
    </source>
</evidence>
<feature type="active site" description="Proton donor; for dehydratase activity" evidence="9">
    <location>
        <position position="1153"/>
    </location>
</feature>
<dbReference type="InterPro" id="IPR016035">
    <property type="entry name" value="Acyl_Trfase/lysoPLipase"/>
</dbReference>
<feature type="domain" description="Carrier" evidence="11">
    <location>
        <begin position="3640"/>
        <end position="3720"/>
    </location>
</feature>
<accession>A0A5N7CDW4</accession>
<dbReference type="CDD" id="cd02440">
    <property type="entry name" value="AdoMet_MTases"/>
    <property type="match status" value="1"/>
</dbReference>
<evidence type="ECO:0000256" key="4">
    <source>
        <dbReference type="ARBA" id="ARBA00022603"/>
    </source>
</evidence>
<protein>
    <recommendedName>
        <fullName evidence="15">Hybrid NRPS/PKS enzyme</fullName>
    </recommendedName>
</protein>
<dbReference type="Pfam" id="PF21089">
    <property type="entry name" value="PKS_DH_N"/>
    <property type="match status" value="1"/>
</dbReference>
<dbReference type="Pfam" id="PF00550">
    <property type="entry name" value="PP-binding"/>
    <property type="match status" value="2"/>
</dbReference>
<dbReference type="Pfam" id="PF08659">
    <property type="entry name" value="KR"/>
    <property type="match status" value="1"/>
</dbReference>
<keyword evidence="1" id="KW-0596">Phosphopantetheine</keyword>
<dbReference type="InterPro" id="IPR014030">
    <property type="entry name" value="Ketoacyl_synth_N"/>
</dbReference>
<dbReference type="Gene3D" id="3.30.559.30">
    <property type="entry name" value="Nonribosomal peptide synthetase, condensation domain"/>
    <property type="match status" value="1"/>
</dbReference>
<dbReference type="InterPro" id="IPR042099">
    <property type="entry name" value="ANL_N_sf"/>
</dbReference>
<dbReference type="InterPro" id="IPR014031">
    <property type="entry name" value="Ketoacyl_synth_C"/>
</dbReference>
<dbReference type="InterPro" id="IPR013120">
    <property type="entry name" value="FAR_NAD-bd"/>
</dbReference>
<feature type="region of interest" description="Disordered" evidence="10">
    <location>
        <begin position="2484"/>
        <end position="2514"/>
    </location>
</feature>
<dbReference type="CDD" id="cd00833">
    <property type="entry name" value="PKS"/>
    <property type="match status" value="1"/>
</dbReference>
<dbReference type="PROSITE" id="PS52004">
    <property type="entry name" value="KS3_2"/>
    <property type="match status" value="1"/>
</dbReference>
<feature type="domain" description="PKS/mFAS DH" evidence="13">
    <location>
        <begin position="941"/>
        <end position="1246"/>
    </location>
</feature>
<dbReference type="Gene3D" id="1.10.1200.10">
    <property type="entry name" value="ACP-like"/>
    <property type="match status" value="2"/>
</dbReference>
<comment type="similarity">
    <text evidence="8">In the C-terminal section; belongs to the NRP synthetase family.</text>
</comment>
<dbReference type="InterPro" id="IPR036736">
    <property type="entry name" value="ACP-like_sf"/>
</dbReference>
<dbReference type="SMART" id="SM00827">
    <property type="entry name" value="PKS_AT"/>
    <property type="match status" value="1"/>
</dbReference>
<dbReference type="InterPro" id="IPR009081">
    <property type="entry name" value="PP-bd_ACP"/>
</dbReference>
<evidence type="ECO:0000256" key="2">
    <source>
        <dbReference type="ARBA" id="ARBA00022553"/>
    </source>
</evidence>
<dbReference type="InterPro" id="IPR023213">
    <property type="entry name" value="CAT-like_dom_sf"/>
</dbReference>
<feature type="domain" description="Carrier" evidence="11">
    <location>
        <begin position="2393"/>
        <end position="2469"/>
    </location>
</feature>
<evidence type="ECO:0000256" key="8">
    <source>
        <dbReference type="ARBA" id="ARBA00029443"/>
    </source>
</evidence>
<dbReference type="Pfam" id="PF00668">
    <property type="entry name" value="Condensation"/>
    <property type="match status" value="1"/>
</dbReference>
<dbReference type="InterPro" id="IPR010071">
    <property type="entry name" value="AA_adenyl_dom"/>
</dbReference>
<dbReference type="InterPro" id="IPR020841">
    <property type="entry name" value="PKS_Beta-ketoAc_synthase_dom"/>
</dbReference>
<dbReference type="InterPro" id="IPR057326">
    <property type="entry name" value="KR_dom"/>
</dbReference>
<dbReference type="PANTHER" id="PTHR43775">
    <property type="entry name" value="FATTY ACID SYNTHASE"/>
    <property type="match status" value="1"/>
</dbReference>
<dbReference type="SUPFAM" id="SSF53901">
    <property type="entry name" value="Thiolase-like"/>
    <property type="match status" value="1"/>
</dbReference>
<dbReference type="GO" id="GO:0016874">
    <property type="term" value="F:ligase activity"/>
    <property type="evidence" value="ECO:0007669"/>
    <property type="project" value="UniProtKB-KW"/>
</dbReference>
<dbReference type="PROSITE" id="PS00606">
    <property type="entry name" value="KS3_1"/>
    <property type="match status" value="1"/>
</dbReference>
<dbReference type="GO" id="GO:0006633">
    <property type="term" value="P:fatty acid biosynthetic process"/>
    <property type="evidence" value="ECO:0007669"/>
    <property type="project" value="InterPro"/>
</dbReference>
<proteinExistence type="inferred from homology"/>
<evidence type="ECO:0000259" key="11">
    <source>
        <dbReference type="PROSITE" id="PS50075"/>
    </source>
</evidence>
<dbReference type="CDD" id="cd19532">
    <property type="entry name" value="C_PKS-NRPS"/>
    <property type="match status" value="1"/>
</dbReference>
<keyword evidence="7" id="KW-0511">Multifunctional enzyme</keyword>
<dbReference type="GO" id="GO:0031177">
    <property type="term" value="F:phosphopantetheine binding"/>
    <property type="evidence" value="ECO:0007669"/>
    <property type="project" value="InterPro"/>
</dbReference>
<evidence type="ECO:0000256" key="9">
    <source>
        <dbReference type="PROSITE-ProRule" id="PRU01363"/>
    </source>
</evidence>
<dbReference type="InterPro" id="IPR000873">
    <property type="entry name" value="AMP-dep_synth/lig_dom"/>
</dbReference>
<dbReference type="InterPro" id="IPR050091">
    <property type="entry name" value="PKS_NRPS_Biosynth_Enz"/>
</dbReference>
<dbReference type="SUPFAM" id="SSF52151">
    <property type="entry name" value="FabD/lysophospholipase-like"/>
    <property type="match status" value="1"/>
</dbReference>
<dbReference type="Pfam" id="PF00109">
    <property type="entry name" value="ketoacyl-synt"/>
    <property type="match status" value="1"/>
</dbReference>
<dbReference type="InterPro" id="IPR029063">
    <property type="entry name" value="SAM-dependent_MTases_sf"/>
</dbReference>
<dbReference type="Pfam" id="PF16197">
    <property type="entry name" value="KAsynt_C_assoc"/>
    <property type="match status" value="1"/>
</dbReference>
<dbReference type="SMART" id="SM00826">
    <property type="entry name" value="PKS_DH"/>
    <property type="match status" value="1"/>
</dbReference>
<evidence type="ECO:0000256" key="7">
    <source>
        <dbReference type="ARBA" id="ARBA00023268"/>
    </source>
</evidence>
<dbReference type="InterPro" id="IPR045851">
    <property type="entry name" value="AMP-bd_C_sf"/>
</dbReference>
<dbReference type="Pfam" id="PF07993">
    <property type="entry name" value="NAD_binding_4"/>
    <property type="match status" value="1"/>
</dbReference>
<dbReference type="InterPro" id="IPR001242">
    <property type="entry name" value="Condensation_dom"/>
</dbReference>
<dbReference type="SUPFAM" id="SSF52777">
    <property type="entry name" value="CoA-dependent acyltransferases"/>
    <property type="match status" value="2"/>
</dbReference>
<evidence type="ECO:0000259" key="12">
    <source>
        <dbReference type="PROSITE" id="PS52004"/>
    </source>
</evidence>
<evidence type="ECO:0000256" key="1">
    <source>
        <dbReference type="ARBA" id="ARBA00022450"/>
    </source>
</evidence>
<reference evidence="14" key="1">
    <citation type="submission" date="2019-04" db="EMBL/GenBank/DDBJ databases">
        <title>Friends and foes A comparative genomics studyof 23 Aspergillus species from section Flavi.</title>
        <authorList>
            <consortium name="DOE Joint Genome Institute"/>
            <person name="Kjaerbolling I."/>
            <person name="Vesth T."/>
            <person name="Frisvad J.C."/>
            <person name="Nybo J.L."/>
            <person name="Theobald S."/>
            <person name="Kildgaard S."/>
            <person name="Isbrandt T."/>
            <person name="Kuo A."/>
            <person name="Sato A."/>
            <person name="Lyhne E.K."/>
            <person name="Kogle M.E."/>
            <person name="Wiebenga A."/>
            <person name="Kun R.S."/>
            <person name="Lubbers R.J."/>
            <person name="Makela M.R."/>
            <person name="Barry K."/>
            <person name="Chovatia M."/>
            <person name="Clum A."/>
            <person name="Daum C."/>
            <person name="Haridas S."/>
            <person name="He G."/>
            <person name="LaButti K."/>
            <person name="Lipzen A."/>
            <person name="Mondo S."/>
            <person name="Riley R."/>
            <person name="Salamov A."/>
            <person name="Simmons B.A."/>
            <person name="Magnuson J.K."/>
            <person name="Henrissat B."/>
            <person name="Mortensen U.H."/>
            <person name="Larsen T.O."/>
            <person name="Devries R.P."/>
            <person name="Grigoriev I.V."/>
            <person name="Machida M."/>
            <person name="Baker S.E."/>
            <person name="Andersen M.R."/>
        </authorList>
    </citation>
    <scope>NUCLEOTIDE SEQUENCE [LARGE SCALE GENOMIC DNA]</scope>
    <source>
        <strain evidence="14">IBT 14317</strain>
    </source>
</reference>
<dbReference type="InterPro" id="IPR001227">
    <property type="entry name" value="Ac_transferase_dom_sf"/>
</dbReference>
<dbReference type="InterPro" id="IPR049551">
    <property type="entry name" value="PKS_DH_C"/>
</dbReference>
<dbReference type="Gene3D" id="3.40.50.12780">
    <property type="entry name" value="N-terminal domain of ligase-like"/>
    <property type="match status" value="1"/>
</dbReference>
<dbReference type="PANTHER" id="PTHR43775:SF20">
    <property type="entry name" value="HYBRID PKS-NRPS SYNTHETASE APDA"/>
    <property type="match status" value="1"/>
</dbReference>
<dbReference type="Pfam" id="PF00698">
    <property type="entry name" value="Acyl_transf_1"/>
    <property type="match status" value="1"/>
</dbReference>
<keyword evidence="2" id="KW-0597">Phosphoprotein</keyword>
<feature type="active site" description="Proton acceptor; for dehydratase activity" evidence="9">
    <location>
        <position position="973"/>
    </location>
</feature>
<feature type="region of interest" description="C-terminal hotdog fold" evidence="9">
    <location>
        <begin position="1089"/>
        <end position="1246"/>
    </location>
</feature>
<dbReference type="Gene3D" id="3.40.47.10">
    <property type="match status" value="1"/>
</dbReference>
<dbReference type="InterPro" id="IPR020845">
    <property type="entry name" value="AMP-binding_CS"/>
</dbReference>
<dbReference type="OrthoDB" id="329835at2759"/>
<dbReference type="SMART" id="SM00822">
    <property type="entry name" value="PKS_KR"/>
    <property type="match status" value="1"/>
</dbReference>
<dbReference type="InterPro" id="IPR016039">
    <property type="entry name" value="Thiolase-like"/>
</dbReference>
<dbReference type="Gene3D" id="3.30.559.10">
    <property type="entry name" value="Chloramphenicol acetyltransferase-like domain"/>
    <property type="match status" value="1"/>
</dbReference>
<dbReference type="InterPro" id="IPR049900">
    <property type="entry name" value="PKS_mFAS_DH"/>
</dbReference>
<dbReference type="SMART" id="SM00823">
    <property type="entry name" value="PKS_PP"/>
    <property type="match status" value="2"/>
</dbReference>
<dbReference type="InterPro" id="IPR042104">
    <property type="entry name" value="PKS_dehydratase_sf"/>
</dbReference>
<dbReference type="InterPro" id="IPR006162">
    <property type="entry name" value="Ppantetheine_attach_site"/>
</dbReference>
<dbReference type="InterPro" id="IPR014043">
    <property type="entry name" value="Acyl_transferase_dom"/>
</dbReference>
<feature type="compositionally biased region" description="Low complexity" evidence="10">
    <location>
        <begin position="2561"/>
        <end position="2575"/>
    </location>
</feature>
<dbReference type="InterPro" id="IPR016036">
    <property type="entry name" value="Malonyl_transacylase_ACP-bd"/>
</dbReference>
<dbReference type="SUPFAM" id="SSF47336">
    <property type="entry name" value="ACP-like"/>
    <property type="match status" value="2"/>
</dbReference>
<dbReference type="InterPro" id="IPR020807">
    <property type="entry name" value="PKS_DH"/>
</dbReference>
<dbReference type="CDD" id="cd05930">
    <property type="entry name" value="A_NRPS"/>
    <property type="match status" value="1"/>
</dbReference>
<dbReference type="Gene3D" id="3.10.129.110">
    <property type="entry name" value="Polyketide synthase dehydratase"/>
    <property type="match status" value="1"/>
</dbReference>
<dbReference type="SUPFAM" id="SSF53335">
    <property type="entry name" value="S-adenosyl-L-methionine-dependent methyltransferases"/>
    <property type="match status" value="1"/>
</dbReference>
<organism evidence="14">
    <name type="scientific">Petromyces alliaceus</name>
    <name type="common">Aspergillus alliaceus</name>
    <dbReference type="NCBI Taxonomy" id="209559"/>
    <lineage>
        <taxon>Eukaryota</taxon>
        <taxon>Fungi</taxon>
        <taxon>Dikarya</taxon>
        <taxon>Ascomycota</taxon>
        <taxon>Pezizomycotina</taxon>
        <taxon>Eurotiomycetes</taxon>
        <taxon>Eurotiomycetidae</taxon>
        <taxon>Eurotiales</taxon>
        <taxon>Aspergillaceae</taxon>
        <taxon>Aspergillus</taxon>
        <taxon>Aspergillus subgen. Circumdati</taxon>
    </lineage>
</organism>
<dbReference type="PROSITE" id="PS00455">
    <property type="entry name" value="AMP_BINDING"/>
    <property type="match status" value="1"/>
</dbReference>
<dbReference type="Gene3D" id="3.40.50.720">
    <property type="entry name" value="NAD(P)-binding Rossmann-like Domain"/>
    <property type="match status" value="2"/>
</dbReference>
<dbReference type="InterPro" id="IPR018201">
    <property type="entry name" value="Ketoacyl_synth_AS"/>
</dbReference>
<dbReference type="SMART" id="SM00825">
    <property type="entry name" value="PKS_KS"/>
    <property type="match status" value="1"/>
</dbReference>
<dbReference type="Pfam" id="PF00501">
    <property type="entry name" value="AMP-binding"/>
    <property type="match status" value="1"/>
</dbReference>
<dbReference type="PROSITE" id="PS52019">
    <property type="entry name" value="PKS_MFAS_DH"/>
    <property type="match status" value="1"/>
</dbReference>
<dbReference type="Gene3D" id="3.40.50.150">
    <property type="entry name" value="Vaccinia Virus protein VP39"/>
    <property type="match status" value="1"/>
</dbReference>
<dbReference type="SUPFAM" id="SSF51735">
    <property type="entry name" value="NAD(P)-binding Rossmann-fold domains"/>
    <property type="match status" value="2"/>
</dbReference>
<dbReference type="InterPro" id="IPR013217">
    <property type="entry name" value="Methyltransf_12"/>
</dbReference>
<dbReference type="Gene3D" id="3.30.300.30">
    <property type="match status" value="1"/>
</dbReference>
<feature type="region of interest" description="N-terminal hotdog fold" evidence="9">
    <location>
        <begin position="941"/>
        <end position="1074"/>
    </location>
</feature>
<dbReference type="PROSITE" id="PS00012">
    <property type="entry name" value="PHOSPHOPANTETHEINE"/>
    <property type="match status" value="1"/>
</dbReference>
<feature type="region of interest" description="Disordered" evidence="10">
    <location>
        <begin position="2541"/>
        <end position="2613"/>
    </location>
</feature>
<feature type="compositionally biased region" description="Low complexity" evidence="10">
    <location>
        <begin position="2584"/>
        <end position="2604"/>
    </location>
</feature>
<name>A0A5N7CDW4_PETAA</name>
<gene>
    <name evidence="14" type="ORF">BDV23DRAFT_181744</name>
</gene>
<keyword evidence="4" id="KW-0489">Methyltransferase</keyword>
<dbReference type="Pfam" id="PF08242">
    <property type="entry name" value="Methyltransf_12"/>
    <property type="match status" value="1"/>
</dbReference>
<dbReference type="PROSITE" id="PS50075">
    <property type="entry name" value="CARRIER"/>
    <property type="match status" value="2"/>
</dbReference>
<keyword evidence="3" id="KW-0436">Ligase</keyword>
<dbReference type="InterPro" id="IPR013968">
    <property type="entry name" value="PKS_KR"/>
</dbReference>
<dbReference type="InterPro" id="IPR049552">
    <property type="entry name" value="PKS_DH_N"/>
</dbReference>
<dbReference type="GO" id="GO:0004312">
    <property type="term" value="F:fatty acid synthase activity"/>
    <property type="evidence" value="ECO:0007669"/>
    <property type="project" value="TreeGrafter"/>
</dbReference>
<evidence type="ECO:0008006" key="15">
    <source>
        <dbReference type="Google" id="ProtNLM"/>
    </source>
</evidence>
<evidence type="ECO:0000256" key="10">
    <source>
        <dbReference type="SAM" id="MobiDB-lite"/>
    </source>
</evidence>
<dbReference type="InterPro" id="IPR032821">
    <property type="entry name" value="PKS_assoc"/>
</dbReference>
<evidence type="ECO:0000259" key="13">
    <source>
        <dbReference type="PROSITE" id="PS52019"/>
    </source>
</evidence>
<dbReference type="SUPFAM" id="SSF56801">
    <property type="entry name" value="Acetyl-CoA synthetase-like"/>
    <property type="match status" value="1"/>
</dbReference>
<feature type="domain" description="Ketosynthase family 3 (KS3)" evidence="12">
    <location>
        <begin position="5"/>
        <end position="442"/>
    </location>
</feature>
<dbReference type="Pfam" id="PF02801">
    <property type="entry name" value="Ketoacyl-synt_C"/>
    <property type="match status" value="1"/>
</dbReference>
<dbReference type="Gene3D" id="3.40.366.10">
    <property type="entry name" value="Malonyl-Coenzyme A Acyl Carrier Protein, domain 2"/>
    <property type="match status" value="1"/>
</dbReference>
<dbReference type="InterPro" id="IPR036291">
    <property type="entry name" value="NAD(P)-bd_dom_sf"/>
</dbReference>
<dbReference type="NCBIfam" id="TIGR01733">
    <property type="entry name" value="AA-adenyl-dom"/>
    <property type="match status" value="1"/>
</dbReference>
<evidence type="ECO:0000256" key="3">
    <source>
        <dbReference type="ARBA" id="ARBA00022598"/>
    </source>
</evidence>
<evidence type="ECO:0000256" key="6">
    <source>
        <dbReference type="ARBA" id="ARBA00022737"/>
    </source>
</evidence>
<dbReference type="GO" id="GO:0004315">
    <property type="term" value="F:3-oxoacyl-[acyl-carrier-protein] synthase activity"/>
    <property type="evidence" value="ECO:0007669"/>
    <property type="project" value="InterPro"/>
</dbReference>